<dbReference type="Pfam" id="PF13649">
    <property type="entry name" value="Methyltransf_25"/>
    <property type="match status" value="1"/>
</dbReference>
<dbReference type="InterPro" id="IPR029063">
    <property type="entry name" value="SAM-dependent_MTases_sf"/>
</dbReference>
<dbReference type="OrthoDB" id="9811589at2"/>
<dbReference type="AlphaFoldDB" id="A0A5C6BZ27"/>
<feature type="domain" description="Methyltransferase" evidence="2">
    <location>
        <begin position="52"/>
        <end position="151"/>
    </location>
</feature>
<keyword evidence="1 3" id="KW-0808">Transferase</keyword>
<evidence type="ECO:0000313" key="3">
    <source>
        <dbReference type="EMBL" id="TWU17108.1"/>
    </source>
</evidence>
<comment type="caution">
    <text evidence="3">The sequence shown here is derived from an EMBL/GenBank/DDBJ whole genome shotgun (WGS) entry which is preliminary data.</text>
</comment>
<evidence type="ECO:0000256" key="1">
    <source>
        <dbReference type="ARBA" id="ARBA00022679"/>
    </source>
</evidence>
<reference evidence="3 4" key="1">
    <citation type="submission" date="2019-02" db="EMBL/GenBank/DDBJ databases">
        <title>Deep-cultivation of Planctomycetes and their phenomic and genomic characterization uncovers novel biology.</title>
        <authorList>
            <person name="Wiegand S."/>
            <person name="Jogler M."/>
            <person name="Boedeker C."/>
            <person name="Pinto D."/>
            <person name="Vollmers J."/>
            <person name="Rivas-Marin E."/>
            <person name="Kohn T."/>
            <person name="Peeters S.H."/>
            <person name="Heuer A."/>
            <person name="Rast P."/>
            <person name="Oberbeckmann S."/>
            <person name="Bunk B."/>
            <person name="Jeske O."/>
            <person name="Meyerdierks A."/>
            <person name="Storesund J.E."/>
            <person name="Kallscheuer N."/>
            <person name="Luecker S."/>
            <person name="Lage O.M."/>
            <person name="Pohl T."/>
            <person name="Merkel B.J."/>
            <person name="Hornburger P."/>
            <person name="Mueller R.-W."/>
            <person name="Bruemmer F."/>
            <person name="Labrenz M."/>
            <person name="Spormann A.M."/>
            <person name="Op Den Camp H."/>
            <person name="Overmann J."/>
            <person name="Amann R."/>
            <person name="Jetten M.S.M."/>
            <person name="Mascher T."/>
            <person name="Medema M.H."/>
            <person name="Devos D.P."/>
            <person name="Kaster A.-K."/>
            <person name="Ovreas L."/>
            <person name="Rohde M."/>
            <person name="Galperin M.Y."/>
            <person name="Jogler C."/>
        </authorList>
    </citation>
    <scope>NUCLEOTIDE SEQUENCE [LARGE SCALE GENOMIC DNA]</scope>
    <source>
        <strain evidence="3 4">Pla52o</strain>
    </source>
</reference>
<dbReference type="EC" id="2.1.1.234" evidence="3"/>
<dbReference type="RefSeq" id="WP_146597352.1">
    <property type="nucleotide sequence ID" value="NZ_SJPT01000015.1"/>
</dbReference>
<gene>
    <name evidence="3" type="primary">desVI</name>
    <name evidence="3" type="ORF">Pla52o_54460</name>
</gene>
<dbReference type="PANTHER" id="PTHR43861">
    <property type="entry name" value="TRANS-ACONITATE 2-METHYLTRANSFERASE-RELATED"/>
    <property type="match status" value="1"/>
</dbReference>
<proteinExistence type="predicted"/>
<sequence length="268" mass="30077">MNAPEKPPTATPESFGAYSRYYDLLYQDKDYAGETEYIRSLLSRFAPRANHILELGCGTGKHACLLSQEGLHVTGVERSDEMFAKASERVIENNASSRGRVEITQGDARSVRLKQTFDCILSLFHVFSYQTSNQDVAAMLTTAKTHLTDGGVFIFDLWYGPAVLALLPSTRVKRMEDEHTEVLRIAEPTLDANRNVVDVHYTMLVTDKSDSSVKKLSESHRMRYFFAPEIELFAQSAGMRVIHSEQWMEAAPPSQATWGVTFVVENLG</sequence>
<dbReference type="EMBL" id="SJPT01000015">
    <property type="protein sequence ID" value="TWU17108.1"/>
    <property type="molecule type" value="Genomic_DNA"/>
</dbReference>
<keyword evidence="4" id="KW-1185">Reference proteome</keyword>
<accession>A0A5C6BZ27</accession>
<organism evidence="3 4">
    <name type="scientific">Novipirellula galeiformis</name>
    <dbReference type="NCBI Taxonomy" id="2528004"/>
    <lineage>
        <taxon>Bacteria</taxon>
        <taxon>Pseudomonadati</taxon>
        <taxon>Planctomycetota</taxon>
        <taxon>Planctomycetia</taxon>
        <taxon>Pirellulales</taxon>
        <taxon>Pirellulaceae</taxon>
        <taxon>Novipirellula</taxon>
    </lineage>
</organism>
<dbReference type="GO" id="GO:0008168">
    <property type="term" value="F:methyltransferase activity"/>
    <property type="evidence" value="ECO:0007669"/>
    <property type="project" value="UniProtKB-KW"/>
</dbReference>
<protein>
    <submittedName>
        <fullName evidence="3">dTDP-3-amino-3,4, 6-trideoxy-alpha-D-glucopyranose</fullName>
        <ecNumber evidence="3">2.1.1.234</ecNumber>
    </submittedName>
</protein>
<dbReference type="InterPro" id="IPR041698">
    <property type="entry name" value="Methyltransf_25"/>
</dbReference>
<evidence type="ECO:0000259" key="2">
    <source>
        <dbReference type="Pfam" id="PF13649"/>
    </source>
</evidence>
<name>A0A5C6BZ27_9BACT</name>
<keyword evidence="3" id="KW-0489">Methyltransferase</keyword>
<dbReference type="SUPFAM" id="SSF53335">
    <property type="entry name" value="S-adenosyl-L-methionine-dependent methyltransferases"/>
    <property type="match status" value="1"/>
</dbReference>
<dbReference type="CDD" id="cd02440">
    <property type="entry name" value="AdoMet_MTases"/>
    <property type="match status" value="1"/>
</dbReference>
<dbReference type="GO" id="GO:0032259">
    <property type="term" value="P:methylation"/>
    <property type="evidence" value="ECO:0007669"/>
    <property type="project" value="UniProtKB-KW"/>
</dbReference>
<dbReference type="Gene3D" id="3.40.50.150">
    <property type="entry name" value="Vaccinia Virus protein VP39"/>
    <property type="match status" value="1"/>
</dbReference>
<evidence type="ECO:0000313" key="4">
    <source>
        <dbReference type="Proteomes" id="UP000316304"/>
    </source>
</evidence>
<dbReference type="Gene3D" id="2.20.130.10">
    <property type="entry name" value="CAC2371-like domains"/>
    <property type="match status" value="1"/>
</dbReference>
<dbReference type="Proteomes" id="UP000316304">
    <property type="component" value="Unassembled WGS sequence"/>
</dbReference>